<feature type="transmembrane region" description="Helical" evidence="6">
    <location>
        <begin position="230"/>
        <end position="253"/>
    </location>
</feature>
<dbReference type="Proteomes" id="UP000305883">
    <property type="component" value="Unassembled WGS sequence"/>
</dbReference>
<evidence type="ECO:0000256" key="2">
    <source>
        <dbReference type="ARBA" id="ARBA00022692"/>
    </source>
</evidence>
<reference evidence="8 9" key="1">
    <citation type="journal article" date="2019" name="Genome Biol. Evol.">
        <title>Genomic Plasticity Mediated by Transposable Elements in the Plant Pathogenic Fungus Colletotrichum higginsianum.</title>
        <authorList>
            <person name="Tsushima A."/>
            <person name="Gan P."/>
            <person name="Kumakura N."/>
            <person name="Narusaka M."/>
            <person name="Takano Y."/>
            <person name="Narusaka Y."/>
            <person name="Shirasu K."/>
        </authorList>
    </citation>
    <scope>NUCLEOTIDE SEQUENCE [LARGE SCALE GENOMIC DNA]</scope>
    <source>
        <strain evidence="8 9">MAFF305635-RFP</strain>
    </source>
</reference>
<protein>
    <submittedName>
        <fullName evidence="8">Uncharacterized protein</fullName>
    </submittedName>
</protein>
<evidence type="ECO:0000313" key="8">
    <source>
        <dbReference type="EMBL" id="TIC90563.1"/>
    </source>
</evidence>
<feature type="compositionally biased region" description="Low complexity" evidence="5">
    <location>
        <begin position="200"/>
        <end position="216"/>
    </location>
</feature>
<dbReference type="InterPro" id="IPR051694">
    <property type="entry name" value="Immunoregulatory_rcpt-like"/>
</dbReference>
<evidence type="ECO:0000256" key="3">
    <source>
        <dbReference type="ARBA" id="ARBA00022989"/>
    </source>
</evidence>
<dbReference type="GO" id="GO:0016020">
    <property type="term" value="C:membrane"/>
    <property type="evidence" value="ECO:0007669"/>
    <property type="project" value="UniProtKB-SubCell"/>
</dbReference>
<comment type="caution">
    <text evidence="8">The sequence shown here is derived from an EMBL/GenBank/DDBJ whole genome shotgun (WGS) entry which is preliminary data.</text>
</comment>
<feature type="signal peptide" evidence="7">
    <location>
        <begin position="1"/>
        <end position="30"/>
    </location>
</feature>
<sequence>MHHPGALSIRLATCLLLLLLLLLTPRAARAENRFRRPPGPGPSGDFRDNPVYTLGSQLDLQWETVFASVSLLMWHEANYTSEPTYTTIICESPVHDAPAPIFPSTVSAFRYVHSSYGLPPPTANTKSLGMLWTVSYNGFPAHHDPSASPVYFIQMFQSGSSTGDITSHYFNITEPAADAASPSASAPSASASLTSVTFSSGSATSSPSSTTDKNNNNGGGGGGSIPSGTVAGIAVGAVLGAFAVAGVAGWMLWRRRKTKGRKAGARGSSGLVQGNKISDEKECYAGPVSGGGVPGRYELDGARQSVYE</sequence>
<keyword evidence="2 6" id="KW-0812">Transmembrane</keyword>
<keyword evidence="4 6" id="KW-0472">Membrane</keyword>
<proteinExistence type="predicted"/>
<keyword evidence="7" id="KW-0732">Signal</keyword>
<name>A0A4V4NA28_9PEZI</name>
<evidence type="ECO:0000313" key="9">
    <source>
        <dbReference type="Proteomes" id="UP000305883"/>
    </source>
</evidence>
<evidence type="ECO:0000256" key="1">
    <source>
        <dbReference type="ARBA" id="ARBA00004167"/>
    </source>
</evidence>
<dbReference type="EMBL" id="MWPZ01000011">
    <property type="protein sequence ID" value="TIC90563.1"/>
    <property type="molecule type" value="Genomic_DNA"/>
</dbReference>
<evidence type="ECO:0000256" key="4">
    <source>
        <dbReference type="ARBA" id="ARBA00023136"/>
    </source>
</evidence>
<dbReference type="GO" id="GO:0071944">
    <property type="term" value="C:cell periphery"/>
    <property type="evidence" value="ECO:0007669"/>
    <property type="project" value="UniProtKB-ARBA"/>
</dbReference>
<dbReference type="AlphaFoldDB" id="A0A4V4NA28"/>
<keyword evidence="3 6" id="KW-1133">Transmembrane helix</keyword>
<evidence type="ECO:0000256" key="6">
    <source>
        <dbReference type="SAM" id="Phobius"/>
    </source>
</evidence>
<comment type="subcellular location">
    <subcellularLocation>
        <location evidence="1">Membrane</location>
        <topology evidence="1">Single-pass membrane protein</topology>
    </subcellularLocation>
</comment>
<evidence type="ECO:0000256" key="5">
    <source>
        <dbReference type="SAM" id="MobiDB-lite"/>
    </source>
</evidence>
<gene>
    <name evidence="8" type="ORF">CH35J_011846</name>
</gene>
<accession>A0A4V4NA28</accession>
<dbReference type="PANTHER" id="PTHR15549:SF30">
    <property type="entry name" value="MID2 DOMAIN-CONTAINING PROTEIN"/>
    <property type="match status" value="1"/>
</dbReference>
<dbReference type="PANTHER" id="PTHR15549">
    <property type="entry name" value="PAIRED IMMUNOGLOBULIN-LIKE TYPE 2 RECEPTOR"/>
    <property type="match status" value="1"/>
</dbReference>
<evidence type="ECO:0000256" key="7">
    <source>
        <dbReference type="SAM" id="SignalP"/>
    </source>
</evidence>
<dbReference type="OrthoDB" id="4848939at2759"/>
<feature type="region of interest" description="Disordered" evidence="5">
    <location>
        <begin position="200"/>
        <end position="223"/>
    </location>
</feature>
<feature type="chain" id="PRO_5020865319" evidence="7">
    <location>
        <begin position="31"/>
        <end position="308"/>
    </location>
</feature>
<organism evidence="8 9">
    <name type="scientific">Colletotrichum higginsianum</name>
    <dbReference type="NCBI Taxonomy" id="80884"/>
    <lineage>
        <taxon>Eukaryota</taxon>
        <taxon>Fungi</taxon>
        <taxon>Dikarya</taxon>
        <taxon>Ascomycota</taxon>
        <taxon>Pezizomycotina</taxon>
        <taxon>Sordariomycetes</taxon>
        <taxon>Hypocreomycetidae</taxon>
        <taxon>Glomerellales</taxon>
        <taxon>Glomerellaceae</taxon>
        <taxon>Colletotrichum</taxon>
        <taxon>Colletotrichum destructivum species complex</taxon>
    </lineage>
</organism>